<name>A0ABV8XKX6_9DEIO</name>
<accession>A0ABV8XKX6</accession>
<keyword evidence="6 9" id="KW-0520">NAD</keyword>
<dbReference type="RefSeq" id="WP_380036589.1">
    <property type="nucleotide sequence ID" value="NZ_JBHSEH010000005.1"/>
</dbReference>
<dbReference type="InterPro" id="IPR006236">
    <property type="entry name" value="PGDH"/>
</dbReference>
<dbReference type="NCBIfam" id="TIGR01327">
    <property type="entry name" value="PGDH"/>
    <property type="match status" value="1"/>
</dbReference>
<keyword evidence="9" id="KW-0028">Amino-acid biosynthesis</keyword>
<dbReference type="CDD" id="cd12173">
    <property type="entry name" value="PGDH_4"/>
    <property type="match status" value="1"/>
</dbReference>
<dbReference type="EC" id="1.1.1.95" evidence="9"/>
<comment type="catalytic activity">
    <reaction evidence="7">
        <text>(R)-2-hydroxyglutarate + NAD(+) = 2-oxoglutarate + NADH + H(+)</text>
        <dbReference type="Rhea" id="RHEA:49612"/>
        <dbReference type="ChEBI" id="CHEBI:15378"/>
        <dbReference type="ChEBI" id="CHEBI:15801"/>
        <dbReference type="ChEBI" id="CHEBI:16810"/>
        <dbReference type="ChEBI" id="CHEBI:57540"/>
        <dbReference type="ChEBI" id="CHEBI:57945"/>
        <dbReference type="EC" id="1.1.1.399"/>
    </reaction>
</comment>
<reference evidence="12" key="1">
    <citation type="journal article" date="2019" name="Int. J. Syst. Evol. Microbiol.">
        <title>The Global Catalogue of Microorganisms (GCM) 10K type strain sequencing project: providing services to taxonomists for standard genome sequencing and annotation.</title>
        <authorList>
            <consortium name="The Broad Institute Genomics Platform"/>
            <consortium name="The Broad Institute Genome Sequencing Center for Infectious Disease"/>
            <person name="Wu L."/>
            <person name="Ma J."/>
        </authorList>
    </citation>
    <scope>NUCLEOTIDE SEQUENCE [LARGE SCALE GENOMIC DNA]</scope>
    <source>
        <strain evidence="12">CCUG 56029</strain>
    </source>
</reference>
<dbReference type="EMBL" id="JBHSEH010000005">
    <property type="protein sequence ID" value="MFC4425312.1"/>
    <property type="molecule type" value="Genomic_DNA"/>
</dbReference>
<evidence type="ECO:0000256" key="1">
    <source>
        <dbReference type="ARBA" id="ARBA00003800"/>
    </source>
</evidence>
<dbReference type="Proteomes" id="UP001595998">
    <property type="component" value="Unassembled WGS sequence"/>
</dbReference>
<dbReference type="Gene3D" id="3.30.70.260">
    <property type="match status" value="1"/>
</dbReference>
<keyword evidence="5 9" id="KW-0560">Oxidoreductase</keyword>
<evidence type="ECO:0000256" key="3">
    <source>
        <dbReference type="ARBA" id="ARBA00005854"/>
    </source>
</evidence>
<dbReference type="Pfam" id="PF19304">
    <property type="entry name" value="PGDH_inter"/>
    <property type="match status" value="1"/>
</dbReference>
<dbReference type="InterPro" id="IPR029752">
    <property type="entry name" value="D-isomer_DH_CS1"/>
</dbReference>
<dbReference type="InterPro" id="IPR029753">
    <property type="entry name" value="D-isomer_DH_CS"/>
</dbReference>
<dbReference type="Pfam" id="PF02826">
    <property type="entry name" value="2-Hacid_dh_C"/>
    <property type="match status" value="1"/>
</dbReference>
<evidence type="ECO:0000313" key="12">
    <source>
        <dbReference type="Proteomes" id="UP001595998"/>
    </source>
</evidence>
<evidence type="ECO:0000313" key="11">
    <source>
        <dbReference type="EMBL" id="MFC4425312.1"/>
    </source>
</evidence>
<evidence type="ECO:0000256" key="2">
    <source>
        <dbReference type="ARBA" id="ARBA00005216"/>
    </source>
</evidence>
<dbReference type="Gene3D" id="3.30.1330.90">
    <property type="entry name" value="D-3-phosphoglycerate dehydrogenase, domain 3"/>
    <property type="match status" value="1"/>
</dbReference>
<dbReference type="InterPro" id="IPR006139">
    <property type="entry name" value="D-isomer_2_OHA_DH_cat_dom"/>
</dbReference>
<evidence type="ECO:0000256" key="4">
    <source>
        <dbReference type="ARBA" id="ARBA00021582"/>
    </source>
</evidence>
<dbReference type="SUPFAM" id="SSF55021">
    <property type="entry name" value="ACT-like"/>
    <property type="match status" value="1"/>
</dbReference>
<dbReference type="Gene3D" id="3.40.50.720">
    <property type="entry name" value="NAD(P)-binding Rossmann-like Domain"/>
    <property type="match status" value="2"/>
</dbReference>
<comment type="caution">
    <text evidence="11">The sequence shown here is derived from an EMBL/GenBank/DDBJ whole genome shotgun (WGS) entry which is preliminary data.</text>
</comment>
<keyword evidence="9" id="KW-0718">Serine biosynthesis</keyword>
<dbReference type="Pfam" id="PF00389">
    <property type="entry name" value="2-Hacid_dh"/>
    <property type="match status" value="1"/>
</dbReference>
<dbReference type="InterPro" id="IPR006140">
    <property type="entry name" value="D-isomer_DH_NAD-bd"/>
</dbReference>
<dbReference type="GO" id="GO:0004617">
    <property type="term" value="F:phosphoglycerate dehydrogenase activity"/>
    <property type="evidence" value="ECO:0007669"/>
    <property type="project" value="UniProtKB-EC"/>
</dbReference>
<comment type="similarity">
    <text evidence="3 9">Belongs to the D-isomer specific 2-hydroxyacid dehydrogenase family.</text>
</comment>
<comment type="catalytic activity">
    <reaction evidence="8 9">
        <text>(2R)-3-phosphoglycerate + NAD(+) = 3-phosphooxypyruvate + NADH + H(+)</text>
        <dbReference type="Rhea" id="RHEA:12641"/>
        <dbReference type="ChEBI" id="CHEBI:15378"/>
        <dbReference type="ChEBI" id="CHEBI:18110"/>
        <dbReference type="ChEBI" id="CHEBI:57540"/>
        <dbReference type="ChEBI" id="CHEBI:57945"/>
        <dbReference type="ChEBI" id="CHEBI:58272"/>
        <dbReference type="EC" id="1.1.1.95"/>
    </reaction>
</comment>
<organism evidence="11 12">
    <name type="scientific">Deinococcus navajonensis</name>
    <dbReference type="NCBI Taxonomy" id="309884"/>
    <lineage>
        <taxon>Bacteria</taxon>
        <taxon>Thermotogati</taxon>
        <taxon>Deinococcota</taxon>
        <taxon>Deinococci</taxon>
        <taxon>Deinococcales</taxon>
        <taxon>Deinococcaceae</taxon>
        <taxon>Deinococcus</taxon>
    </lineage>
</organism>
<dbReference type="InterPro" id="IPR045865">
    <property type="entry name" value="ACT-like_dom_sf"/>
</dbReference>
<dbReference type="InterPro" id="IPR045626">
    <property type="entry name" value="PGDH_ASB_dom"/>
</dbReference>
<feature type="domain" description="ACT" evidence="10">
    <location>
        <begin position="470"/>
        <end position="542"/>
    </location>
</feature>
<proteinExistence type="inferred from homology"/>
<dbReference type="PANTHER" id="PTHR42938:SF47">
    <property type="entry name" value="HYDROXYPYRUVATE REDUCTASE"/>
    <property type="match status" value="1"/>
</dbReference>
<evidence type="ECO:0000256" key="8">
    <source>
        <dbReference type="ARBA" id="ARBA00048731"/>
    </source>
</evidence>
<dbReference type="PROSITE" id="PS00671">
    <property type="entry name" value="D_2_HYDROXYACID_DH_3"/>
    <property type="match status" value="1"/>
</dbReference>
<dbReference type="CDD" id="cd04902">
    <property type="entry name" value="ACT_3PGDH-xct"/>
    <property type="match status" value="1"/>
</dbReference>
<comment type="function">
    <text evidence="1">Catalyzes the reversible oxidation of 3-phospho-D-glycerate to 3-phosphonooxypyruvate, the first step of the phosphorylated L-serine biosynthesis pathway. Also catalyzes the reversible oxidation of 2-hydroxyglutarate to 2-oxoglutarate.</text>
</comment>
<dbReference type="SUPFAM" id="SSF51735">
    <property type="entry name" value="NAD(P)-binding Rossmann-fold domains"/>
    <property type="match status" value="1"/>
</dbReference>
<dbReference type="InterPro" id="IPR002912">
    <property type="entry name" value="ACT_dom"/>
</dbReference>
<evidence type="ECO:0000256" key="6">
    <source>
        <dbReference type="ARBA" id="ARBA00023027"/>
    </source>
</evidence>
<dbReference type="PROSITE" id="PS51671">
    <property type="entry name" value="ACT"/>
    <property type="match status" value="1"/>
</dbReference>
<comment type="pathway">
    <text evidence="2 9">Amino-acid biosynthesis; L-serine biosynthesis; L-serine from 3-phospho-D-glycerate: step 1/3.</text>
</comment>
<dbReference type="PANTHER" id="PTHR42938">
    <property type="entry name" value="FORMATE DEHYDROGENASE 1"/>
    <property type="match status" value="1"/>
</dbReference>
<dbReference type="PROSITE" id="PS00065">
    <property type="entry name" value="D_2_HYDROXYACID_DH_1"/>
    <property type="match status" value="1"/>
</dbReference>
<evidence type="ECO:0000256" key="9">
    <source>
        <dbReference type="RuleBase" id="RU363003"/>
    </source>
</evidence>
<evidence type="ECO:0000256" key="7">
    <source>
        <dbReference type="ARBA" id="ARBA00048126"/>
    </source>
</evidence>
<dbReference type="SUPFAM" id="SSF52283">
    <property type="entry name" value="Formate/glycerate dehydrogenase catalytic domain-like"/>
    <property type="match status" value="1"/>
</dbReference>
<dbReference type="SUPFAM" id="SSF143548">
    <property type="entry name" value="Serine metabolism enzymes domain"/>
    <property type="match status" value="1"/>
</dbReference>
<evidence type="ECO:0000259" key="10">
    <source>
        <dbReference type="PROSITE" id="PS51671"/>
    </source>
</evidence>
<sequence length="542" mass="57924">MTALAPAQSDQTPQAPLRVLICDEMNPGELQHDGFEIDYQGNMDRAETLRRLPGYDALITRSRTKVDRELIDAAGPRLRVIGRGGVGVDNIDLEYASLRGLLVLNAPESNNVSAAELAVMHLMAAARGLTRSDRKTRAGEWDRKFLGLELKDKTLGIVGLGRIGSIVADRAQGLRMNVVAFDPYVPQNKFERLGVERAETLDDLLARVDALTVHTPLTEETQGMIGAAQLAALRPGAIVVNAARGGIVEEAALVDALSSGHLFAAGVDVFVDEPPTAEHIFLGAPNLGITAHLGANTVEAQERVGAEIVSRVLAALQGDVSKGAVNAPALDAKTLEALGGYLNLGEKLGRILTQLLPGAHDVEVTFRGEFPADPAPVVTATLVGYLSGSTEDTPNMINARALAKERGLNLTVRQEQDSPDYQTEVIVTVRRGVPGEKQRTRTVGGTVFGRSPRLTRLRDYRVELEPEGHILIASNEDKPGAVAKLSNLLGTWGINIAGMALGRAQKGGQALFTLTLDDGLSAEQLQAIRDLDVIDSAYLVRV</sequence>
<protein>
    <recommendedName>
        <fullName evidence="4 9">D-3-phosphoglycerate dehydrogenase</fullName>
        <ecNumber evidence="9">1.1.1.95</ecNumber>
    </recommendedName>
</protein>
<dbReference type="InterPro" id="IPR029009">
    <property type="entry name" value="ASB_dom_sf"/>
</dbReference>
<dbReference type="InterPro" id="IPR036291">
    <property type="entry name" value="NAD(P)-bd_dom_sf"/>
</dbReference>
<keyword evidence="12" id="KW-1185">Reference proteome</keyword>
<evidence type="ECO:0000256" key="5">
    <source>
        <dbReference type="ARBA" id="ARBA00023002"/>
    </source>
</evidence>
<gene>
    <name evidence="11" type="primary">serA</name>
    <name evidence="11" type="ORF">ACFOZ9_03740</name>
</gene>